<accession>A0A3E0W851</accession>
<dbReference type="AlphaFoldDB" id="A0A3E0W851"/>
<evidence type="ECO:0000313" key="3">
    <source>
        <dbReference type="Proteomes" id="UP000257080"/>
    </source>
</evidence>
<dbReference type="InterPro" id="IPR011335">
    <property type="entry name" value="Restrct_endonuc-II-like"/>
</dbReference>
<dbReference type="InterPro" id="IPR007569">
    <property type="entry name" value="DUF559"/>
</dbReference>
<feature type="domain" description="DUF559" evidence="1">
    <location>
        <begin position="130"/>
        <end position="178"/>
    </location>
</feature>
<reference evidence="2 3" key="1">
    <citation type="submission" date="2017-04" db="EMBL/GenBank/DDBJ databases">
        <title>Comparative genome analysis of Subtercola boreus.</title>
        <authorList>
            <person name="Cho Y.-J."/>
            <person name="Cho A."/>
            <person name="Kim O.-S."/>
            <person name="Lee J.-I."/>
        </authorList>
    </citation>
    <scope>NUCLEOTIDE SEQUENCE [LARGE SCALE GENOMIC DNA]</scope>
    <source>
        <strain evidence="2 3">P28004</strain>
    </source>
</reference>
<dbReference type="Proteomes" id="UP000257080">
    <property type="component" value="Unassembled WGS sequence"/>
</dbReference>
<dbReference type="Pfam" id="PF04480">
    <property type="entry name" value="DUF559"/>
    <property type="match status" value="1"/>
</dbReference>
<evidence type="ECO:0000313" key="2">
    <source>
        <dbReference type="EMBL" id="RFA24883.1"/>
    </source>
</evidence>
<dbReference type="Gene3D" id="3.40.960.10">
    <property type="entry name" value="VSR Endonuclease"/>
    <property type="match status" value="1"/>
</dbReference>
<comment type="caution">
    <text evidence="2">The sequence shown here is derived from an EMBL/GenBank/DDBJ whole genome shotgun (WGS) entry which is preliminary data.</text>
</comment>
<dbReference type="SUPFAM" id="SSF52980">
    <property type="entry name" value="Restriction endonuclease-like"/>
    <property type="match status" value="1"/>
</dbReference>
<name>A0A3E0W851_9MICO</name>
<evidence type="ECO:0000259" key="1">
    <source>
        <dbReference type="Pfam" id="PF04480"/>
    </source>
</evidence>
<dbReference type="EMBL" id="NBXE01000035">
    <property type="protein sequence ID" value="RFA24883.1"/>
    <property type="molecule type" value="Genomic_DNA"/>
</dbReference>
<gene>
    <name evidence="2" type="ORF">B7R25_15045</name>
</gene>
<proteinExistence type="predicted"/>
<protein>
    <recommendedName>
        <fullName evidence="1">DUF559 domain-containing protein</fullName>
    </recommendedName>
</protein>
<organism evidence="2 3">
    <name type="scientific">Subtercola boreus</name>
    <dbReference type="NCBI Taxonomy" id="120213"/>
    <lineage>
        <taxon>Bacteria</taxon>
        <taxon>Bacillati</taxon>
        <taxon>Actinomycetota</taxon>
        <taxon>Actinomycetes</taxon>
        <taxon>Micrococcales</taxon>
        <taxon>Microbacteriaceae</taxon>
        <taxon>Subtercola</taxon>
    </lineage>
</organism>
<sequence>MSNQRLDAVDLIAPFHGVRSSLLAITSIEVMCNACSPRMTPEQFFSHTTAGRLWHLPLPRFFSSSEPLRVATPARDSRPRAAGVTAHRLCPPSHRAVVLGRVRVSDAVSTWLQLASILIPGTRSAFVPRVDLAYSEWKVLVEYDGQQHRTDSKRYARDVKRAADLREAGWVLITVLKEGLHGAGQTASVDRIRRALQTAGWRP</sequence>